<evidence type="ECO:0000313" key="2">
    <source>
        <dbReference type="EMBL" id="APW36391.1"/>
    </source>
</evidence>
<dbReference type="AlphaFoldDB" id="A0A1P8JRN1"/>
<organism evidence="2 3">
    <name type="scientific">Rhodoferax koreensis</name>
    <dbReference type="NCBI Taxonomy" id="1842727"/>
    <lineage>
        <taxon>Bacteria</taxon>
        <taxon>Pseudomonadati</taxon>
        <taxon>Pseudomonadota</taxon>
        <taxon>Betaproteobacteria</taxon>
        <taxon>Burkholderiales</taxon>
        <taxon>Comamonadaceae</taxon>
        <taxon>Rhodoferax</taxon>
    </lineage>
</organism>
<dbReference type="OrthoDB" id="5360818at2"/>
<proteinExistence type="predicted"/>
<evidence type="ECO:0000259" key="1">
    <source>
        <dbReference type="Pfam" id="PF10502"/>
    </source>
</evidence>
<dbReference type="Proteomes" id="UP000186609">
    <property type="component" value="Chromosome"/>
</dbReference>
<reference evidence="2 3" key="1">
    <citation type="submission" date="2017-01" db="EMBL/GenBank/DDBJ databases">
        <authorList>
            <person name="Mah S.A."/>
            <person name="Swanson W.J."/>
            <person name="Moy G.W."/>
            <person name="Vacquier V.D."/>
        </authorList>
    </citation>
    <scope>NUCLEOTIDE SEQUENCE [LARGE SCALE GENOMIC DNA]</scope>
    <source>
        <strain evidence="2 3">DCY110</strain>
    </source>
</reference>
<dbReference type="EMBL" id="CP019236">
    <property type="protein sequence ID" value="APW36391.1"/>
    <property type="molecule type" value="Genomic_DNA"/>
</dbReference>
<sequence>MSRRVLLAAMGIGLAVLCAPTFMPMSVRERVFVVYNPTDSVPRGWYRVGSIDSAAALHVGSIVLARLPVDVAAFAGQRHYLPNGVPILKRIGAIAPQSVCVREQVVLIDGAVATTALTHDGARRPLHSWQHCRPLASGELFLLSDTNPASFDSRYFGPISVFAVLGIARPLWTWSAP</sequence>
<protein>
    <submittedName>
        <fullName evidence="2">S26 family signal peptidase</fullName>
    </submittedName>
</protein>
<dbReference type="Pfam" id="PF10502">
    <property type="entry name" value="Peptidase_S26"/>
    <property type="match status" value="1"/>
</dbReference>
<name>A0A1P8JRN1_9BURK</name>
<dbReference type="GO" id="GO:0004252">
    <property type="term" value="F:serine-type endopeptidase activity"/>
    <property type="evidence" value="ECO:0007669"/>
    <property type="project" value="InterPro"/>
</dbReference>
<dbReference type="Gene3D" id="2.10.109.10">
    <property type="entry name" value="Umud Fragment, subunit A"/>
    <property type="match status" value="1"/>
</dbReference>
<dbReference type="InterPro" id="IPR019533">
    <property type="entry name" value="Peptidase_S26"/>
</dbReference>
<dbReference type="GO" id="GO:0006465">
    <property type="term" value="P:signal peptide processing"/>
    <property type="evidence" value="ECO:0007669"/>
    <property type="project" value="InterPro"/>
</dbReference>
<keyword evidence="3" id="KW-1185">Reference proteome</keyword>
<dbReference type="InterPro" id="IPR036286">
    <property type="entry name" value="LexA/Signal_pep-like_sf"/>
</dbReference>
<evidence type="ECO:0000313" key="3">
    <source>
        <dbReference type="Proteomes" id="UP000186609"/>
    </source>
</evidence>
<gene>
    <name evidence="2" type="ORF">RD110_03545</name>
</gene>
<dbReference type="STRING" id="1842727.RD110_03545"/>
<accession>A0A1P8JRN1</accession>
<dbReference type="KEGG" id="rhy:RD110_03545"/>
<dbReference type="SUPFAM" id="SSF51306">
    <property type="entry name" value="LexA/Signal peptidase"/>
    <property type="match status" value="1"/>
</dbReference>
<feature type="domain" description="Peptidase S26" evidence="1">
    <location>
        <begin position="14"/>
        <end position="172"/>
    </location>
</feature>